<feature type="domain" description="Histidine kinase/HSP90-like ATPase" evidence="2">
    <location>
        <begin position="9"/>
        <end position="86"/>
    </location>
</feature>
<proteinExistence type="predicted"/>
<dbReference type="InterPro" id="IPR050267">
    <property type="entry name" value="Anti-sigma-factor_SerPK"/>
</dbReference>
<protein>
    <submittedName>
        <fullName evidence="3">Two-component sensor histidine kinase</fullName>
    </submittedName>
</protein>
<name>A0A841D482_PLAVE</name>
<accession>A0A841D482</accession>
<dbReference type="CDD" id="cd16936">
    <property type="entry name" value="HATPase_RsbW-like"/>
    <property type="match status" value="1"/>
</dbReference>
<evidence type="ECO:0000313" key="3">
    <source>
        <dbReference type="EMBL" id="MBB5962975.1"/>
    </source>
</evidence>
<dbReference type="InterPro" id="IPR036890">
    <property type="entry name" value="HATPase_C_sf"/>
</dbReference>
<dbReference type="EMBL" id="JACHJJ010000006">
    <property type="protein sequence ID" value="MBB5962975.1"/>
    <property type="molecule type" value="Genomic_DNA"/>
</dbReference>
<dbReference type="PANTHER" id="PTHR35526">
    <property type="entry name" value="ANTI-SIGMA-F FACTOR RSBW-RELATED"/>
    <property type="match status" value="1"/>
</dbReference>
<dbReference type="GO" id="GO:0004674">
    <property type="term" value="F:protein serine/threonine kinase activity"/>
    <property type="evidence" value="ECO:0007669"/>
    <property type="project" value="UniProtKB-KW"/>
</dbReference>
<comment type="caution">
    <text evidence="3">The sequence shown here is derived from an EMBL/GenBank/DDBJ whole genome shotgun (WGS) entry which is preliminary data.</text>
</comment>
<keyword evidence="4" id="KW-1185">Reference proteome</keyword>
<keyword evidence="3" id="KW-0418">Kinase</keyword>
<dbReference type="PANTHER" id="PTHR35526:SF3">
    <property type="entry name" value="ANTI-SIGMA-F FACTOR RSBW"/>
    <property type="match status" value="1"/>
</dbReference>
<organism evidence="3 4">
    <name type="scientific">Planomonospora venezuelensis</name>
    <dbReference type="NCBI Taxonomy" id="1999"/>
    <lineage>
        <taxon>Bacteria</taxon>
        <taxon>Bacillati</taxon>
        <taxon>Actinomycetota</taxon>
        <taxon>Actinomycetes</taxon>
        <taxon>Streptosporangiales</taxon>
        <taxon>Streptosporangiaceae</taxon>
        <taxon>Planomonospora</taxon>
    </lineage>
</organism>
<dbReference type="Proteomes" id="UP000562352">
    <property type="component" value="Unassembled WGS sequence"/>
</dbReference>
<evidence type="ECO:0000313" key="4">
    <source>
        <dbReference type="Proteomes" id="UP000562352"/>
    </source>
</evidence>
<dbReference type="AlphaFoldDB" id="A0A841D482"/>
<gene>
    <name evidence="3" type="ORF">FHS22_002249</name>
</gene>
<dbReference type="InterPro" id="IPR003594">
    <property type="entry name" value="HATPase_dom"/>
</dbReference>
<dbReference type="RefSeq" id="WP_184940808.1">
    <property type="nucleotide sequence ID" value="NZ_BAAAWZ010000001.1"/>
</dbReference>
<reference evidence="3 4" key="1">
    <citation type="submission" date="2020-08" db="EMBL/GenBank/DDBJ databases">
        <title>Genomic Encyclopedia of Type Strains, Phase III (KMG-III): the genomes of soil and plant-associated and newly described type strains.</title>
        <authorList>
            <person name="Whitman W."/>
        </authorList>
    </citation>
    <scope>NUCLEOTIDE SEQUENCE [LARGE SCALE GENOMIC DNA]</scope>
    <source>
        <strain evidence="3 4">CECT 3303</strain>
    </source>
</reference>
<dbReference type="SUPFAM" id="SSF55874">
    <property type="entry name" value="ATPase domain of HSP90 chaperone/DNA topoisomerase II/histidine kinase"/>
    <property type="match status" value="1"/>
</dbReference>
<dbReference type="Pfam" id="PF13581">
    <property type="entry name" value="HATPase_c_2"/>
    <property type="match status" value="1"/>
</dbReference>
<sequence>MQHGLIDLVTNALLHGTGDDRGERVTIRMVVHREAGNLVVEVYDGSIFFPVVTAPADTAESGRGLALIQILAANWGYSRTPYGKSVFFELPAWP</sequence>
<evidence type="ECO:0000256" key="1">
    <source>
        <dbReference type="ARBA" id="ARBA00022527"/>
    </source>
</evidence>
<evidence type="ECO:0000259" key="2">
    <source>
        <dbReference type="Pfam" id="PF13581"/>
    </source>
</evidence>
<dbReference type="Gene3D" id="3.30.565.10">
    <property type="entry name" value="Histidine kinase-like ATPase, C-terminal domain"/>
    <property type="match status" value="1"/>
</dbReference>
<keyword evidence="3" id="KW-0808">Transferase</keyword>
<keyword evidence="1" id="KW-0723">Serine/threonine-protein kinase</keyword>